<evidence type="ECO:0000256" key="2">
    <source>
        <dbReference type="SAM" id="MobiDB-lite"/>
    </source>
</evidence>
<comment type="similarity">
    <text evidence="1">Belongs to the transposase 8 family.</text>
</comment>
<dbReference type="GO" id="GO:0003677">
    <property type="term" value="F:DNA binding"/>
    <property type="evidence" value="ECO:0007669"/>
    <property type="project" value="InterPro"/>
</dbReference>
<dbReference type="InterPro" id="IPR009057">
    <property type="entry name" value="Homeodomain-like_sf"/>
</dbReference>
<evidence type="ECO:0000313" key="3">
    <source>
        <dbReference type="EMBL" id="BCA91582.1"/>
    </source>
</evidence>
<evidence type="ECO:0000256" key="1">
    <source>
        <dbReference type="ARBA" id="ARBA00009964"/>
    </source>
</evidence>
<dbReference type="GO" id="GO:0004803">
    <property type="term" value="F:transposase activity"/>
    <property type="evidence" value="ECO:0007669"/>
    <property type="project" value="InterPro"/>
</dbReference>
<accession>A0A6F8SV39</accession>
<dbReference type="InterPro" id="IPR002514">
    <property type="entry name" value="Transposase_8"/>
</dbReference>
<name>A0A6F8SV39_9GAMM</name>
<sequence>MARYSEERKEAVLSKLLPPYNMTVAELARQEGISEPTLYTWRNKAKSEGRPVPGRKATSRCIGQEHEDFGQCPPDRASQDMTECPG</sequence>
<dbReference type="GO" id="GO:0006313">
    <property type="term" value="P:DNA transposition"/>
    <property type="evidence" value="ECO:0007669"/>
    <property type="project" value="InterPro"/>
</dbReference>
<organism evidence="3 4">
    <name type="scientific">Vreelandella aquamarina</name>
    <dbReference type="NCBI Taxonomy" id="77097"/>
    <lineage>
        <taxon>Bacteria</taxon>
        <taxon>Pseudomonadati</taxon>
        <taxon>Pseudomonadota</taxon>
        <taxon>Gammaproteobacteria</taxon>
        <taxon>Oceanospirillales</taxon>
        <taxon>Halomonadaceae</taxon>
        <taxon>Vreelandella</taxon>
    </lineage>
</organism>
<gene>
    <name evidence="3" type="ORF">HMSLTHF_13570</name>
</gene>
<evidence type="ECO:0000313" key="4">
    <source>
        <dbReference type="Proteomes" id="UP000503197"/>
    </source>
</evidence>
<dbReference type="AlphaFoldDB" id="A0A6F8SV39"/>
<dbReference type="EMBL" id="AP022821">
    <property type="protein sequence ID" value="BCA91582.1"/>
    <property type="molecule type" value="Genomic_DNA"/>
</dbReference>
<feature type="region of interest" description="Disordered" evidence="2">
    <location>
        <begin position="44"/>
        <end position="86"/>
    </location>
</feature>
<dbReference type="SUPFAM" id="SSF46689">
    <property type="entry name" value="Homeodomain-like"/>
    <property type="match status" value="1"/>
</dbReference>
<dbReference type="Proteomes" id="UP000503197">
    <property type="component" value="Chromosome"/>
</dbReference>
<protein>
    <recommendedName>
        <fullName evidence="5">Transposase</fullName>
    </recommendedName>
</protein>
<proteinExistence type="inferred from homology"/>
<dbReference type="Pfam" id="PF01527">
    <property type="entry name" value="HTH_Tnp_1"/>
    <property type="match status" value="1"/>
</dbReference>
<evidence type="ECO:0008006" key="5">
    <source>
        <dbReference type="Google" id="ProtNLM"/>
    </source>
</evidence>
<reference evidence="3 4" key="1">
    <citation type="submission" date="2020-02" db="EMBL/GenBank/DDBJ databases">
        <title>Complete Genome Sequence of Halomonas meridiana strain BAA-801, Isolated from Deep Sea Thermal Vent.</title>
        <authorList>
            <person name="Takahashi Y."/>
            <person name="Takahashi H."/>
            <person name="Galipon J."/>
            <person name="Arakawa K."/>
        </authorList>
    </citation>
    <scope>NUCLEOTIDE SEQUENCE [LARGE SCALE GENOMIC DNA]</scope>
    <source>
        <strain evidence="3 4">Slthf1</strain>
    </source>
</reference>